<dbReference type="InterPro" id="IPR015797">
    <property type="entry name" value="NUDIX_hydrolase-like_dom_sf"/>
</dbReference>
<keyword evidence="6" id="KW-1185">Reference proteome</keyword>
<dbReference type="SUPFAM" id="SSF55811">
    <property type="entry name" value="Nudix"/>
    <property type="match status" value="1"/>
</dbReference>
<protein>
    <submittedName>
        <fullName evidence="5">NUDIX hydrolase</fullName>
    </submittedName>
</protein>
<dbReference type="Gene3D" id="3.90.79.10">
    <property type="entry name" value="Nucleoside Triphosphate Pyrophosphohydrolase"/>
    <property type="match status" value="1"/>
</dbReference>
<sequence>MGYIEDLRADIGHRPIIMVGSLLILENEAGQMLLQKRTYTAGNWGFPGGLMEFGENTEETAVREMQEETGLIVKNLELFGVYTKKEMTHLANGDTYQGVNVVYRSHDFQGKMKIDETESLRFDWFDRDKLPERIVPISQLILADLLGKGKTI</sequence>
<dbReference type="PRINTS" id="PR00502">
    <property type="entry name" value="NUDIXFAMILY"/>
</dbReference>
<evidence type="ECO:0000313" key="6">
    <source>
        <dbReference type="Proteomes" id="UP001595987"/>
    </source>
</evidence>
<feature type="domain" description="Nudix hydrolase" evidence="4">
    <location>
        <begin position="14"/>
        <end position="147"/>
    </location>
</feature>
<comment type="cofactor">
    <cofactor evidence="1">
        <name>Mg(2+)</name>
        <dbReference type="ChEBI" id="CHEBI:18420"/>
    </cofactor>
</comment>
<dbReference type="PROSITE" id="PS00893">
    <property type="entry name" value="NUDIX_BOX"/>
    <property type="match status" value="1"/>
</dbReference>
<reference evidence="6" key="1">
    <citation type="journal article" date="2019" name="Int. J. Syst. Evol. Microbiol.">
        <title>The Global Catalogue of Microorganisms (GCM) 10K type strain sequencing project: providing services to taxonomists for standard genome sequencing and annotation.</title>
        <authorList>
            <consortium name="The Broad Institute Genomics Platform"/>
            <consortium name="The Broad Institute Genome Sequencing Center for Infectious Disease"/>
            <person name="Wu L."/>
            <person name="Ma J."/>
        </authorList>
    </citation>
    <scope>NUCLEOTIDE SEQUENCE [LARGE SCALE GENOMIC DNA]</scope>
    <source>
        <strain evidence="6">CCUG 63287</strain>
    </source>
</reference>
<dbReference type="PROSITE" id="PS51462">
    <property type="entry name" value="NUDIX"/>
    <property type="match status" value="1"/>
</dbReference>
<evidence type="ECO:0000256" key="2">
    <source>
        <dbReference type="ARBA" id="ARBA00022801"/>
    </source>
</evidence>
<comment type="caution">
    <text evidence="5">The sequence shown here is derived from an EMBL/GenBank/DDBJ whole genome shotgun (WGS) entry which is preliminary data.</text>
</comment>
<dbReference type="InterPro" id="IPR020476">
    <property type="entry name" value="Nudix_hydrolase"/>
</dbReference>
<dbReference type="PANTHER" id="PTHR43046">
    <property type="entry name" value="GDP-MANNOSE MANNOSYL HYDROLASE"/>
    <property type="match status" value="1"/>
</dbReference>
<evidence type="ECO:0000256" key="1">
    <source>
        <dbReference type="ARBA" id="ARBA00001946"/>
    </source>
</evidence>
<dbReference type="PANTHER" id="PTHR43046:SF2">
    <property type="entry name" value="8-OXO-DGTP DIPHOSPHATASE-RELATED"/>
    <property type="match status" value="1"/>
</dbReference>
<keyword evidence="2 3" id="KW-0378">Hydrolase</keyword>
<dbReference type="Proteomes" id="UP001595987">
    <property type="component" value="Unassembled WGS sequence"/>
</dbReference>
<accession>A0ABV9JFI9</accession>
<dbReference type="Pfam" id="PF00293">
    <property type="entry name" value="NUDIX"/>
    <property type="match status" value="1"/>
</dbReference>
<dbReference type="CDD" id="cd04677">
    <property type="entry name" value="NUDIX_Hydrolase"/>
    <property type="match status" value="1"/>
</dbReference>
<proteinExistence type="inferred from homology"/>
<dbReference type="InterPro" id="IPR020084">
    <property type="entry name" value="NUDIX_hydrolase_CS"/>
</dbReference>
<dbReference type="RefSeq" id="WP_213536254.1">
    <property type="nucleotide sequence ID" value="NZ_BOVQ01000006.1"/>
</dbReference>
<dbReference type="GO" id="GO:0016787">
    <property type="term" value="F:hydrolase activity"/>
    <property type="evidence" value="ECO:0007669"/>
    <property type="project" value="UniProtKB-KW"/>
</dbReference>
<dbReference type="EMBL" id="JBHSGD010000008">
    <property type="protein sequence ID" value="MFC4653122.1"/>
    <property type="molecule type" value="Genomic_DNA"/>
</dbReference>
<gene>
    <name evidence="5" type="ORF">ACFO26_09420</name>
</gene>
<dbReference type="InterPro" id="IPR000086">
    <property type="entry name" value="NUDIX_hydrolase_dom"/>
</dbReference>
<evidence type="ECO:0000313" key="5">
    <source>
        <dbReference type="EMBL" id="MFC4653122.1"/>
    </source>
</evidence>
<evidence type="ECO:0000256" key="3">
    <source>
        <dbReference type="RuleBase" id="RU003476"/>
    </source>
</evidence>
<organism evidence="5 6">
    <name type="scientific">Lactococcus nasutitermitis</name>
    <dbReference type="NCBI Taxonomy" id="1652957"/>
    <lineage>
        <taxon>Bacteria</taxon>
        <taxon>Bacillati</taxon>
        <taxon>Bacillota</taxon>
        <taxon>Bacilli</taxon>
        <taxon>Lactobacillales</taxon>
        <taxon>Streptococcaceae</taxon>
        <taxon>Lactococcus</taxon>
    </lineage>
</organism>
<comment type="similarity">
    <text evidence="3">Belongs to the Nudix hydrolase family.</text>
</comment>
<name>A0ABV9JFI9_9LACT</name>
<evidence type="ECO:0000259" key="4">
    <source>
        <dbReference type="PROSITE" id="PS51462"/>
    </source>
</evidence>